<sequence length="115" mass="12861">MDHHLEISTWLRDGNGWKATRYGWERIGHAQLTIADTGHQMSGGSMSSGLGSVSFAGYNSETPPQKRKEENPVKLFEVELKPSFTGGPTSHLSVQTRIPRKRRSWTRLSLIGARN</sequence>
<evidence type="ECO:0000313" key="1">
    <source>
        <dbReference type="EMBL" id="KAK7250735.1"/>
    </source>
</evidence>
<accession>A0AAN9E7Q1</accession>
<comment type="caution">
    <text evidence="1">The sequence shown here is derived from an EMBL/GenBank/DDBJ whole genome shotgun (WGS) entry which is preliminary data.</text>
</comment>
<gene>
    <name evidence="1" type="ORF">RIF29_33362</name>
</gene>
<reference evidence="1 2" key="1">
    <citation type="submission" date="2024-01" db="EMBL/GenBank/DDBJ databases">
        <title>The genomes of 5 underutilized Papilionoideae crops provide insights into root nodulation and disease resistanc.</title>
        <authorList>
            <person name="Yuan L."/>
        </authorList>
    </citation>
    <scope>NUCLEOTIDE SEQUENCE [LARGE SCALE GENOMIC DNA]</scope>
    <source>
        <strain evidence="1">ZHUSHIDOU_FW_LH</strain>
        <tissue evidence="1">Leaf</tissue>
    </source>
</reference>
<dbReference type="AlphaFoldDB" id="A0AAN9E7Q1"/>
<proteinExistence type="predicted"/>
<dbReference type="Proteomes" id="UP001372338">
    <property type="component" value="Unassembled WGS sequence"/>
</dbReference>
<organism evidence="1 2">
    <name type="scientific">Crotalaria pallida</name>
    <name type="common">Smooth rattlebox</name>
    <name type="synonym">Crotalaria striata</name>
    <dbReference type="NCBI Taxonomy" id="3830"/>
    <lineage>
        <taxon>Eukaryota</taxon>
        <taxon>Viridiplantae</taxon>
        <taxon>Streptophyta</taxon>
        <taxon>Embryophyta</taxon>
        <taxon>Tracheophyta</taxon>
        <taxon>Spermatophyta</taxon>
        <taxon>Magnoliopsida</taxon>
        <taxon>eudicotyledons</taxon>
        <taxon>Gunneridae</taxon>
        <taxon>Pentapetalae</taxon>
        <taxon>rosids</taxon>
        <taxon>fabids</taxon>
        <taxon>Fabales</taxon>
        <taxon>Fabaceae</taxon>
        <taxon>Papilionoideae</taxon>
        <taxon>50 kb inversion clade</taxon>
        <taxon>genistoids sensu lato</taxon>
        <taxon>core genistoids</taxon>
        <taxon>Crotalarieae</taxon>
        <taxon>Crotalaria</taxon>
    </lineage>
</organism>
<evidence type="ECO:0000313" key="2">
    <source>
        <dbReference type="Proteomes" id="UP001372338"/>
    </source>
</evidence>
<keyword evidence="2" id="KW-1185">Reference proteome</keyword>
<name>A0AAN9E7Q1_CROPI</name>
<dbReference type="EMBL" id="JAYWIO010000007">
    <property type="protein sequence ID" value="KAK7250735.1"/>
    <property type="molecule type" value="Genomic_DNA"/>
</dbReference>
<protein>
    <submittedName>
        <fullName evidence="1">Uncharacterized protein</fullName>
    </submittedName>
</protein>